<keyword evidence="1" id="KW-0732">Signal</keyword>
<proteinExistence type="predicted"/>
<reference evidence="3" key="1">
    <citation type="submission" date="2017-06" db="EMBL/GenBank/DDBJ databases">
        <title>Genome analysis of Fimbriiglobus ruber SP5, the first member of the order Planctomycetales with confirmed chitinolytic capability.</title>
        <authorList>
            <person name="Ravin N.V."/>
            <person name="Rakitin A.L."/>
            <person name="Ivanova A.A."/>
            <person name="Beletsky A.V."/>
            <person name="Kulichevskaya I.S."/>
            <person name="Mardanov A.V."/>
            <person name="Dedysh S.N."/>
        </authorList>
    </citation>
    <scope>NUCLEOTIDE SEQUENCE [LARGE SCALE GENOMIC DNA]</scope>
    <source>
        <strain evidence="3">SP5</strain>
    </source>
</reference>
<feature type="chain" id="PRO_5012985477" evidence="1">
    <location>
        <begin position="19"/>
        <end position="294"/>
    </location>
</feature>
<dbReference type="EMBL" id="NIDE01000004">
    <property type="protein sequence ID" value="OWK43319.1"/>
    <property type="molecule type" value="Genomic_DNA"/>
</dbReference>
<feature type="signal peptide" evidence="1">
    <location>
        <begin position="1"/>
        <end position="18"/>
    </location>
</feature>
<evidence type="ECO:0000313" key="3">
    <source>
        <dbReference type="Proteomes" id="UP000214646"/>
    </source>
</evidence>
<accession>A0A225E1F5</accession>
<dbReference type="OrthoDB" id="296235at2"/>
<evidence type="ECO:0000256" key="1">
    <source>
        <dbReference type="SAM" id="SignalP"/>
    </source>
</evidence>
<dbReference type="AlphaFoldDB" id="A0A225E1F5"/>
<comment type="caution">
    <text evidence="2">The sequence shown here is derived from an EMBL/GenBank/DDBJ whole genome shotgun (WGS) entry which is preliminary data.</text>
</comment>
<keyword evidence="3" id="KW-1185">Reference proteome</keyword>
<evidence type="ECO:0000313" key="2">
    <source>
        <dbReference type="EMBL" id="OWK43319.1"/>
    </source>
</evidence>
<gene>
    <name evidence="2" type="ORF">FRUB_02918</name>
</gene>
<organism evidence="2 3">
    <name type="scientific">Fimbriiglobus ruber</name>
    <dbReference type="NCBI Taxonomy" id="1908690"/>
    <lineage>
        <taxon>Bacteria</taxon>
        <taxon>Pseudomonadati</taxon>
        <taxon>Planctomycetota</taxon>
        <taxon>Planctomycetia</taxon>
        <taxon>Gemmatales</taxon>
        <taxon>Gemmataceae</taxon>
        <taxon>Fimbriiglobus</taxon>
    </lineage>
</organism>
<dbReference type="Proteomes" id="UP000214646">
    <property type="component" value="Unassembled WGS sequence"/>
</dbReference>
<sequence length="294" mass="32303">MRLVSSFAVLAVLVTVHAASSADDKAYEIKVKKTAKGDRTENNSVEEGTTAFAIEIMGQAKKNNEKRGVKKVYTEEILERPDGAKMSTKLRRVYQTAEITEKGKKKTEAYEGKTVLIEKKGEKYVFSADGEKLEAGEADDLEKEFNKKDDIPLENEDFLPGKPVKLNESWTVDIDKVVKSFENSGVFTLRPEQTKVTGKLTKVYEKNGRQYGLITLDIVLAVKEMKSDGNEIPIKAGSTLKAVITIDGCIDGSSHSGVDDTELTIDLTGEIPNGTIAIKGKAKIHKTTKDLADK</sequence>
<protein>
    <submittedName>
        <fullName evidence="2">Uncharacterized protein</fullName>
    </submittedName>
</protein>
<dbReference type="RefSeq" id="WP_088254179.1">
    <property type="nucleotide sequence ID" value="NZ_NIDE01000004.1"/>
</dbReference>
<name>A0A225E1F5_9BACT</name>